<dbReference type="Proteomes" id="UP000451233">
    <property type="component" value="Unassembled WGS sequence"/>
</dbReference>
<evidence type="ECO:0000313" key="3">
    <source>
        <dbReference type="Proteomes" id="UP000451233"/>
    </source>
</evidence>
<protein>
    <submittedName>
        <fullName evidence="2">Glycosyltransferase</fullName>
    </submittedName>
</protein>
<dbReference type="RefSeq" id="WP_160908465.1">
    <property type="nucleotide sequence ID" value="NZ_WVHS01000005.1"/>
</dbReference>
<dbReference type="EMBL" id="WVHS01000005">
    <property type="protein sequence ID" value="MXV17459.1"/>
    <property type="molecule type" value="Genomic_DNA"/>
</dbReference>
<proteinExistence type="predicted"/>
<dbReference type="CDD" id="cd00761">
    <property type="entry name" value="Glyco_tranf_GTA_type"/>
    <property type="match status" value="1"/>
</dbReference>
<evidence type="ECO:0000259" key="1">
    <source>
        <dbReference type="Pfam" id="PF00535"/>
    </source>
</evidence>
<keyword evidence="2" id="KW-0808">Transferase</keyword>
<comment type="caution">
    <text evidence="2">The sequence shown here is derived from an EMBL/GenBank/DDBJ whole genome shotgun (WGS) entry which is preliminary data.</text>
</comment>
<dbReference type="InterPro" id="IPR001173">
    <property type="entry name" value="Glyco_trans_2-like"/>
</dbReference>
<keyword evidence="3" id="KW-1185">Reference proteome</keyword>
<dbReference type="GO" id="GO:0016758">
    <property type="term" value="F:hexosyltransferase activity"/>
    <property type="evidence" value="ECO:0007669"/>
    <property type="project" value="UniProtKB-ARBA"/>
</dbReference>
<name>A0A7K1Y357_9SPHI</name>
<dbReference type="SUPFAM" id="SSF53448">
    <property type="entry name" value="Nucleotide-diphospho-sugar transferases"/>
    <property type="match status" value="1"/>
</dbReference>
<dbReference type="InterPro" id="IPR029044">
    <property type="entry name" value="Nucleotide-diphossugar_trans"/>
</dbReference>
<feature type="domain" description="Glycosyltransferase 2-like" evidence="1">
    <location>
        <begin position="6"/>
        <end position="173"/>
    </location>
</feature>
<organism evidence="2 3">
    <name type="scientific">Hufsiella ginkgonis</name>
    <dbReference type="NCBI Taxonomy" id="2695274"/>
    <lineage>
        <taxon>Bacteria</taxon>
        <taxon>Pseudomonadati</taxon>
        <taxon>Bacteroidota</taxon>
        <taxon>Sphingobacteriia</taxon>
        <taxon>Sphingobacteriales</taxon>
        <taxon>Sphingobacteriaceae</taxon>
        <taxon>Hufsiella</taxon>
    </lineage>
</organism>
<dbReference type="PANTHER" id="PTHR22916">
    <property type="entry name" value="GLYCOSYLTRANSFERASE"/>
    <property type="match status" value="1"/>
</dbReference>
<reference evidence="2 3" key="1">
    <citation type="submission" date="2019-11" db="EMBL/GenBank/DDBJ databases">
        <title>Pedobacter sp. HMF7056 Genome sequencing and assembly.</title>
        <authorList>
            <person name="Kang H."/>
            <person name="Kim H."/>
            <person name="Joh K."/>
        </authorList>
    </citation>
    <scope>NUCLEOTIDE SEQUENCE [LARGE SCALE GENOMIC DNA]</scope>
    <source>
        <strain evidence="2 3">HMF7056</strain>
    </source>
</reference>
<gene>
    <name evidence="2" type="ORF">GS398_19325</name>
</gene>
<sequence>MEPVVSVIVPNYNHAAFLQERIDSVLGQTFQFFELIILDDFSADQSREVIERYRGHPKISHIVYNDSNGGSPFKQWEKGIGLARGEYIWIAESDDWCEPTLLDNLVIGLRHGENCVLGYVQSTLVGRTGEVLKRTSHRKLSEYFAGPDFIATCLFPYCLLCNASMALFKRSAFYGVSNRYSSFKMCGDWIFWTEIARQGNVFVSGKSLNYFRKHDGDVSTAMYATGQSFVEEIRALSLLRSAGLIDYDLLKKSLAPRYVQYLGLKKRFPAGVQQEIEATFFAGIRSGDARRISMSARIALLKAKTARRLGL</sequence>
<accession>A0A7K1Y357</accession>
<dbReference type="PANTHER" id="PTHR22916:SF3">
    <property type="entry name" value="UDP-GLCNAC:BETAGAL BETA-1,3-N-ACETYLGLUCOSAMINYLTRANSFERASE-LIKE PROTEIN 1"/>
    <property type="match status" value="1"/>
</dbReference>
<dbReference type="Pfam" id="PF00535">
    <property type="entry name" value="Glycos_transf_2"/>
    <property type="match status" value="1"/>
</dbReference>
<evidence type="ECO:0000313" key="2">
    <source>
        <dbReference type="EMBL" id="MXV17459.1"/>
    </source>
</evidence>
<dbReference type="AlphaFoldDB" id="A0A7K1Y357"/>
<dbReference type="Gene3D" id="3.90.550.10">
    <property type="entry name" value="Spore Coat Polysaccharide Biosynthesis Protein SpsA, Chain A"/>
    <property type="match status" value="1"/>
</dbReference>